<evidence type="ECO:0000313" key="4">
    <source>
        <dbReference type="EMBL" id="EMD38358.1"/>
    </source>
</evidence>
<evidence type="ECO:0000313" key="5">
    <source>
        <dbReference type="Proteomes" id="UP000016930"/>
    </source>
</evidence>
<dbReference type="Pfam" id="PF00005">
    <property type="entry name" value="ABC_tran"/>
    <property type="match status" value="1"/>
</dbReference>
<sequence>MAASILHITDVRCCRPQGDPIFSHVNFTVNERDILVLQGKSGSGKSTLMKCLAHLNLYDGEIQYREKSPQSYGIPTYRTRVQYVPQRTSLLPGTPRDFMEAVASFSSFKHQSPVDKQLLGKRHILSDRPIHVAEAWGIEQELWDRSWGNLSGGEAQRIALAIAVGMQTAEVLLLDEPTSALDADTSEMVERFLVNEVKNGETNLKAIVWITHSEEQGRRVGTRYLRIDPSGIHEEPEDSTV</sequence>
<keyword evidence="5" id="KW-1185">Reference proteome</keyword>
<evidence type="ECO:0000256" key="1">
    <source>
        <dbReference type="ARBA" id="ARBA00022741"/>
    </source>
</evidence>
<dbReference type="AlphaFoldDB" id="M2QMU3"/>
<dbReference type="PANTHER" id="PTHR43119:SF1">
    <property type="entry name" value="ABC TRANSPORTER DOMAIN-CONTAINING PROTEIN"/>
    <property type="match status" value="1"/>
</dbReference>
<dbReference type="PROSITE" id="PS50893">
    <property type="entry name" value="ABC_TRANSPORTER_2"/>
    <property type="match status" value="1"/>
</dbReference>
<dbReference type="InterPro" id="IPR003439">
    <property type="entry name" value="ABC_transporter-like_ATP-bd"/>
</dbReference>
<dbReference type="PROSITE" id="PS00211">
    <property type="entry name" value="ABC_TRANSPORTER_1"/>
    <property type="match status" value="1"/>
</dbReference>
<organism evidence="4 5">
    <name type="scientific">Ceriporiopsis subvermispora (strain B)</name>
    <name type="common">White-rot fungus</name>
    <name type="synonym">Gelatoporia subvermispora</name>
    <dbReference type="NCBI Taxonomy" id="914234"/>
    <lineage>
        <taxon>Eukaryota</taxon>
        <taxon>Fungi</taxon>
        <taxon>Dikarya</taxon>
        <taxon>Basidiomycota</taxon>
        <taxon>Agaricomycotina</taxon>
        <taxon>Agaricomycetes</taxon>
        <taxon>Polyporales</taxon>
        <taxon>Gelatoporiaceae</taxon>
        <taxon>Gelatoporia</taxon>
    </lineage>
</organism>
<dbReference type="GO" id="GO:0016887">
    <property type="term" value="F:ATP hydrolysis activity"/>
    <property type="evidence" value="ECO:0007669"/>
    <property type="project" value="InterPro"/>
</dbReference>
<dbReference type="InterPro" id="IPR003593">
    <property type="entry name" value="AAA+_ATPase"/>
</dbReference>
<proteinExistence type="predicted"/>
<dbReference type="Gene3D" id="3.40.50.300">
    <property type="entry name" value="P-loop containing nucleotide triphosphate hydrolases"/>
    <property type="match status" value="1"/>
</dbReference>
<protein>
    <recommendedName>
        <fullName evidence="3">ABC transporter domain-containing protein</fullName>
    </recommendedName>
</protein>
<dbReference type="Proteomes" id="UP000016930">
    <property type="component" value="Unassembled WGS sequence"/>
</dbReference>
<reference evidence="4 5" key="1">
    <citation type="journal article" date="2012" name="Proc. Natl. Acad. Sci. U.S.A.">
        <title>Comparative genomics of Ceriporiopsis subvermispora and Phanerochaete chrysosporium provide insight into selective ligninolysis.</title>
        <authorList>
            <person name="Fernandez-Fueyo E."/>
            <person name="Ruiz-Duenas F.J."/>
            <person name="Ferreira P."/>
            <person name="Floudas D."/>
            <person name="Hibbett D.S."/>
            <person name="Canessa P."/>
            <person name="Larrondo L.F."/>
            <person name="James T.Y."/>
            <person name="Seelenfreund D."/>
            <person name="Lobos S."/>
            <person name="Polanco R."/>
            <person name="Tello M."/>
            <person name="Honda Y."/>
            <person name="Watanabe T."/>
            <person name="Watanabe T."/>
            <person name="Ryu J.S."/>
            <person name="Kubicek C.P."/>
            <person name="Schmoll M."/>
            <person name="Gaskell J."/>
            <person name="Hammel K.E."/>
            <person name="St John F.J."/>
            <person name="Vanden Wymelenberg A."/>
            <person name="Sabat G."/>
            <person name="Splinter BonDurant S."/>
            <person name="Syed K."/>
            <person name="Yadav J.S."/>
            <person name="Doddapaneni H."/>
            <person name="Subramanian V."/>
            <person name="Lavin J.L."/>
            <person name="Oguiza J.A."/>
            <person name="Perez G."/>
            <person name="Pisabarro A.G."/>
            <person name="Ramirez L."/>
            <person name="Santoyo F."/>
            <person name="Master E."/>
            <person name="Coutinho P.M."/>
            <person name="Henrissat B."/>
            <person name="Lombard V."/>
            <person name="Magnuson J.K."/>
            <person name="Kuees U."/>
            <person name="Hori C."/>
            <person name="Igarashi K."/>
            <person name="Samejima M."/>
            <person name="Held B.W."/>
            <person name="Barry K.W."/>
            <person name="LaButti K.M."/>
            <person name="Lapidus A."/>
            <person name="Lindquist E.A."/>
            <person name="Lucas S.M."/>
            <person name="Riley R."/>
            <person name="Salamov A.A."/>
            <person name="Hoffmeister D."/>
            <person name="Schwenk D."/>
            <person name="Hadar Y."/>
            <person name="Yarden O."/>
            <person name="de Vries R.P."/>
            <person name="Wiebenga A."/>
            <person name="Stenlid J."/>
            <person name="Eastwood D."/>
            <person name="Grigoriev I.V."/>
            <person name="Berka R.M."/>
            <person name="Blanchette R.A."/>
            <person name="Kersten P."/>
            <person name="Martinez A.T."/>
            <person name="Vicuna R."/>
            <person name="Cullen D."/>
        </authorList>
    </citation>
    <scope>NUCLEOTIDE SEQUENCE [LARGE SCALE GENOMIC DNA]</scope>
    <source>
        <strain evidence="4 5">B</strain>
    </source>
</reference>
<evidence type="ECO:0000259" key="3">
    <source>
        <dbReference type="PROSITE" id="PS50893"/>
    </source>
</evidence>
<gene>
    <name evidence="4" type="ORF">CERSUDRAFT_113522</name>
</gene>
<dbReference type="SUPFAM" id="SSF52540">
    <property type="entry name" value="P-loop containing nucleoside triphosphate hydrolases"/>
    <property type="match status" value="1"/>
</dbReference>
<name>M2QMU3_CERS8</name>
<dbReference type="SMART" id="SM00382">
    <property type="entry name" value="AAA"/>
    <property type="match status" value="1"/>
</dbReference>
<dbReference type="STRING" id="914234.M2QMU3"/>
<dbReference type="PANTHER" id="PTHR43119">
    <property type="entry name" value="ABC TRANSPORT PROTEIN ATP-BINDING COMPONENT-RELATED"/>
    <property type="match status" value="1"/>
</dbReference>
<dbReference type="EMBL" id="KB445795">
    <property type="protein sequence ID" value="EMD38358.1"/>
    <property type="molecule type" value="Genomic_DNA"/>
</dbReference>
<evidence type="ECO:0000256" key="2">
    <source>
        <dbReference type="ARBA" id="ARBA00022840"/>
    </source>
</evidence>
<dbReference type="InterPro" id="IPR027417">
    <property type="entry name" value="P-loop_NTPase"/>
</dbReference>
<feature type="domain" description="ABC transporter" evidence="3">
    <location>
        <begin position="6"/>
        <end position="241"/>
    </location>
</feature>
<keyword evidence="2" id="KW-0067">ATP-binding</keyword>
<accession>M2QMU3</accession>
<dbReference type="InterPro" id="IPR017871">
    <property type="entry name" value="ABC_transporter-like_CS"/>
</dbReference>
<dbReference type="GO" id="GO:0005524">
    <property type="term" value="F:ATP binding"/>
    <property type="evidence" value="ECO:0007669"/>
    <property type="project" value="UniProtKB-KW"/>
</dbReference>
<dbReference type="HOGENOM" id="CLU_000604_1_22_1"/>
<keyword evidence="1" id="KW-0547">Nucleotide-binding</keyword>
<dbReference type="OrthoDB" id="6593433at2759"/>